<keyword evidence="3" id="KW-0378">Hydrolase</keyword>
<evidence type="ECO:0000313" key="6">
    <source>
        <dbReference type="Proteomes" id="UP000323521"/>
    </source>
</evidence>
<feature type="domain" description="SLH" evidence="4">
    <location>
        <begin position="557"/>
        <end position="620"/>
    </location>
</feature>
<dbReference type="GO" id="GO:0009166">
    <property type="term" value="P:nucleotide catabolic process"/>
    <property type="evidence" value="ECO:0007669"/>
    <property type="project" value="InterPro"/>
</dbReference>
<dbReference type="Proteomes" id="UP000323521">
    <property type="component" value="Chromosome"/>
</dbReference>
<feature type="domain" description="SLH" evidence="4">
    <location>
        <begin position="677"/>
        <end position="735"/>
    </location>
</feature>
<dbReference type="Gene3D" id="3.90.780.10">
    <property type="entry name" value="5'-Nucleotidase, C-terminal domain"/>
    <property type="match status" value="1"/>
</dbReference>
<keyword evidence="6" id="KW-1185">Reference proteome</keyword>
<accession>A0A3G1L0L6</accession>
<dbReference type="PRINTS" id="PR01607">
    <property type="entry name" value="APYRASEFAMLY"/>
</dbReference>
<evidence type="ECO:0000313" key="5">
    <source>
        <dbReference type="EMBL" id="ATW28313.1"/>
    </source>
</evidence>
<dbReference type="InterPro" id="IPR008334">
    <property type="entry name" value="5'-Nucleotdase_C"/>
</dbReference>
<comment type="similarity">
    <text evidence="3">Belongs to the 5'-nucleotidase family.</text>
</comment>
<gene>
    <name evidence="5" type="ORF">DCMF_02725</name>
</gene>
<feature type="domain" description="SLH" evidence="4">
    <location>
        <begin position="621"/>
        <end position="676"/>
    </location>
</feature>
<dbReference type="Pfam" id="PF02872">
    <property type="entry name" value="5_nucleotid_C"/>
    <property type="match status" value="1"/>
</dbReference>
<organism evidence="5 6">
    <name type="scientific">Formimonas warabiya</name>
    <dbReference type="NCBI Taxonomy" id="1761012"/>
    <lineage>
        <taxon>Bacteria</taxon>
        <taxon>Bacillati</taxon>
        <taxon>Bacillota</taxon>
        <taxon>Clostridia</taxon>
        <taxon>Eubacteriales</taxon>
        <taxon>Peptococcaceae</taxon>
        <taxon>Candidatus Formimonas</taxon>
    </lineage>
</organism>
<dbReference type="Pfam" id="PF00149">
    <property type="entry name" value="Metallophos"/>
    <property type="match status" value="1"/>
</dbReference>
<protein>
    <recommendedName>
        <fullName evidence="4">SLH domain-containing protein</fullName>
    </recommendedName>
</protein>
<dbReference type="AlphaFoldDB" id="A0A3G1L0L6"/>
<dbReference type="Gene3D" id="3.60.21.10">
    <property type="match status" value="1"/>
</dbReference>
<dbReference type="PANTHER" id="PTHR11575">
    <property type="entry name" value="5'-NUCLEOTIDASE-RELATED"/>
    <property type="match status" value="1"/>
</dbReference>
<dbReference type="Pfam" id="PF00395">
    <property type="entry name" value="SLH"/>
    <property type="match status" value="3"/>
</dbReference>
<keyword evidence="3" id="KW-0547">Nucleotide-binding</keyword>
<evidence type="ECO:0000256" key="2">
    <source>
        <dbReference type="ARBA" id="ARBA00022737"/>
    </source>
</evidence>
<evidence type="ECO:0000256" key="1">
    <source>
        <dbReference type="ARBA" id="ARBA00022729"/>
    </source>
</evidence>
<dbReference type="SUPFAM" id="SSF56300">
    <property type="entry name" value="Metallo-dependent phosphatases"/>
    <property type="match status" value="1"/>
</dbReference>
<sequence length="735" mass="78562">MTFGMQPGGITAIAADSEPGPGDIVIIYTNDVHCGVDQVEGNDGTVTNIGYAGVAAYKAEMEKQVGENDVTLVDAGDALQGDAIGTLSKGQYLVDIMNQVGYDIFVPGNHEFDYGMDRMQKLMKSLDAKVISSNFTNLKTKKLVYEPYTIVTYGEGADATKVAFVGITTPESFTKSTPAYFQDDSGEFIYGFKEGDNGKELYDAVQNAVNAAKKEGAAYIIALGHLGIDAQSSPWRSTDVIKNTTGIDAFIDAHSHSTVESDIVENKDGEDVILTQTGTKLASIGRMVIEADDGRITTDLITGYANQDAATAGFIANIEKDFADDLAAKVGKTEVALTVNDPATNKRMVRAGETNLGDLCADAYRYVLGNGKTGAESGPADIAFVNGGNVRANIDAGDITFGEVIAVHPFNNVGCVVKATGQEILDALEMAARVAPVENGGFLQVSGLTYTIDTSVASTVVVDDKKNFVEVTGARRVKDVKVGGEAIDVSKTYTLASYNYMMLDGGDGINMFRDNEVVVQPVLLDNQVLISYIQDYLDGIVGDQYSDPYGQGRIQVQAVRTFSDTVNHWASEAIDFVIERGLFSGTAAAKFSPDEPMTRGMLVAVLYRYEGMPQGATQTFADVQPEKYYAAAVSWAAQNKIVEGMNNGFLPENNISREQLVAILYRYAAPEQTAGSLDKFPDGAKVSSWATDAMTWAVGSGLLLGDTNGNLNPAGNATRAEVATILEHFIKNAEK</sequence>
<name>A0A3G1L0L6_FORW1</name>
<keyword evidence="2" id="KW-0677">Repeat</keyword>
<dbReference type="InterPro" id="IPR029052">
    <property type="entry name" value="Metallo-depent_PP-like"/>
</dbReference>
<evidence type="ECO:0000256" key="3">
    <source>
        <dbReference type="RuleBase" id="RU362119"/>
    </source>
</evidence>
<dbReference type="SUPFAM" id="SSF55816">
    <property type="entry name" value="5'-nucleotidase (syn. UDP-sugar hydrolase), C-terminal domain"/>
    <property type="match status" value="1"/>
</dbReference>
<reference evidence="5 6" key="1">
    <citation type="submission" date="2016-10" db="EMBL/GenBank/DDBJ databases">
        <title>Complete Genome Sequence of Peptococcaceae strain DCMF.</title>
        <authorList>
            <person name="Edwards R.J."/>
            <person name="Holland S.I."/>
            <person name="Deshpande N.P."/>
            <person name="Wong Y.K."/>
            <person name="Ertan H."/>
            <person name="Manefield M."/>
            <person name="Russell T.L."/>
            <person name="Lee M.J."/>
        </authorList>
    </citation>
    <scope>NUCLEOTIDE SEQUENCE [LARGE SCALE GENOMIC DNA]</scope>
    <source>
        <strain evidence="5 6">DCMF</strain>
    </source>
</reference>
<proteinExistence type="inferred from homology"/>
<evidence type="ECO:0000259" key="4">
    <source>
        <dbReference type="PROSITE" id="PS51272"/>
    </source>
</evidence>
<dbReference type="InterPro" id="IPR036907">
    <property type="entry name" value="5'-Nucleotdase_C_sf"/>
</dbReference>
<dbReference type="GO" id="GO:0016787">
    <property type="term" value="F:hydrolase activity"/>
    <property type="evidence" value="ECO:0007669"/>
    <property type="project" value="UniProtKB-KW"/>
</dbReference>
<dbReference type="InterPro" id="IPR006179">
    <property type="entry name" value="5_nucleotidase/apyrase"/>
</dbReference>
<keyword evidence="1" id="KW-0732">Signal</keyword>
<dbReference type="GO" id="GO:0000166">
    <property type="term" value="F:nucleotide binding"/>
    <property type="evidence" value="ECO:0007669"/>
    <property type="project" value="UniProtKB-KW"/>
</dbReference>
<dbReference type="PROSITE" id="PS51272">
    <property type="entry name" value="SLH"/>
    <property type="match status" value="3"/>
</dbReference>
<dbReference type="PANTHER" id="PTHR11575:SF24">
    <property type="entry name" value="5'-NUCLEOTIDASE"/>
    <property type="match status" value="1"/>
</dbReference>
<dbReference type="InterPro" id="IPR001119">
    <property type="entry name" value="SLH_dom"/>
</dbReference>
<dbReference type="KEGG" id="fwa:DCMF_02725"/>
<dbReference type="InterPro" id="IPR004843">
    <property type="entry name" value="Calcineurin-like_PHP"/>
</dbReference>
<dbReference type="EMBL" id="CP017634">
    <property type="protein sequence ID" value="ATW28313.1"/>
    <property type="molecule type" value="Genomic_DNA"/>
</dbReference>